<keyword evidence="2" id="KW-1185">Reference proteome</keyword>
<dbReference type="Proteomes" id="UP001267638">
    <property type="component" value="Unassembled WGS sequence"/>
</dbReference>
<evidence type="ECO:0000313" key="2">
    <source>
        <dbReference type="Proteomes" id="UP001267638"/>
    </source>
</evidence>
<dbReference type="EMBL" id="JAVDWV010000003">
    <property type="protein sequence ID" value="MDR7153874.1"/>
    <property type="molecule type" value="Genomic_DNA"/>
</dbReference>
<sequence>MDLSLDETDRGELSLYFDTRPGELADLEVAAAAAIEWAQGIKAAASAIDPNCDYRVSLVAAKPGSSNWIAKIEQSKPNQAAKRVARGWKKIPVIMRLGIGLAVVVPTTVKPTLDYWLGDDGFSETQKREMLEIYEKAKSSEPVKGHHKAMFKIVQRDEKITGVGTGMPHGENWKPKALVPADQFAEADGLFELQEEAEDERTIPQTLDVVLVTPRLENAPRAWTFRQEGIPGNFNAVMKDKKFLAALERSAVRESLRLNIPMRIRMEIKQRKTDGEWKVMRQGRSVVEVVSPLVE</sequence>
<name>A0ABU1WX59_SPHXE</name>
<comment type="caution">
    <text evidence="1">The sequence shown here is derived from an EMBL/GenBank/DDBJ whole genome shotgun (WGS) entry which is preliminary data.</text>
</comment>
<protein>
    <submittedName>
        <fullName evidence="1">Uncharacterized protein</fullName>
    </submittedName>
</protein>
<evidence type="ECO:0000313" key="1">
    <source>
        <dbReference type="EMBL" id="MDR7153874.1"/>
    </source>
</evidence>
<dbReference type="RefSeq" id="WP_310221998.1">
    <property type="nucleotide sequence ID" value="NZ_JAVDWV010000003.1"/>
</dbReference>
<gene>
    <name evidence="1" type="ORF">J2W40_000677</name>
</gene>
<accession>A0ABU1WX59</accession>
<organism evidence="1 2">
    <name type="scientific">Sphingobium xenophagum</name>
    <dbReference type="NCBI Taxonomy" id="121428"/>
    <lineage>
        <taxon>Bacteria</taxon>
        <taxon>Pseudomonadati</taxon>
        <taxon>Pseudomonadota</taxon>
        <taxon>Alphaproteobacteria</taxon>
        <taxon>Sphingomonadales</taxon>
        <taxon>Sphingomonadaceae</taxon>
        <taxon>Sphingobium</taxon>
    </lineage>
</organism>
<reference evidence="1 2" key="1">
    <citation type="submission" date="2023-07" db="EMBL/GenBank/DDBJ databases">
        <title>Sorghum-associated microbial communities from plants grown in Nebraska, USA.</title>
        <authorList>
            <person name="Schachtman D."/>
        </authorList>
    </citation>
    <scope>NUCLEOTIDE SEQUENCE [LARGE SCALE GENOMIC DNA]</scope>
    <source>
        <strain evidence="1 2">4256</strain>
    </source>
</reference>
<proteinExistence type="predicted"/>